<evidence type="ECO:0000256" key="1">
    <source>
        <dbReference type="SAM" id="MobiDB-lite"/>
    </source>
</evidence>
<dbReference type="EMBL" id="CAJPDT010000066">
    <property type="protein sequence ID" value="CAF9932639.1"/>
    <property type="molecule type" value="Genomic_DNA"/>
</dbReference>
<feature type="region of interest" description="Disordered" evidence="1">
    <location>
        <begin position="483"/>
        <end position="669"/>
    </location>
</feature>
<gene>
    <name evidence="2" type="ORF">IMSHALPRED_008949</name>
</gene>
<feature type="compositionally biased region" description="Polar residues" evidence="1">
    <location>
        <begin position="585"/>
        <end position="596"/>
    </location>
</feature>
<organism evidence="2 3">
    <name type="scientific">Imshaugia aleurites</name>
    <dbReference type="NCBI Taxonomy" id="172621"/>
    <lineage>
        <taxon>Eukaryota</taxon>
        <taxon>Fungi</taxon>
        <taxon>Dikarya</taxon>
        <taxon>Ascomycota</taxon>
        <taxon>Pezizomycotina</taxon>
        <taxon>Lecanoromycetes</taxon>
        <taxon>OSLEUM clade</taxon>
        <taxon>Lecanoromycetidae</taxon>
        <taxon>Lecanorales</taxon>
        <taxon>Lecanorineae</taxon>
        <taxon>Parmeliaceae</taxon>
        <taxon>Imshaugia</taxon>
    </lineage>
</organism>
<feature type="compositionally biased region" description="Basic and acidic residues" evidence="1">
    <location>
        <begin position="220"/>
        <end position="232"/>
    </location>
</feature>
<feature type="compositionally biased region" description="Polar residues" evidence="1">
    <location>
        <begin position="500"/>
        <end position="519"/>
    </location>
</feature>
<accession>A0A8H3G0P2</accession>
<feature type="compositionally biased region" description="Polar residues" evidence="1">
    <location>
        <begin position="1183"/>
        <end position="1193"/>
    </location>
</feature>
<feature type="region of interest" description="Disordered" evidence="1">
    <location>
        <begin position="220"/>
        <end position="397"/>
    </location>
</feature>
<feature type="compositionally biased region" description="Polar residues" evidence="1">
    <location>
        <begin position="957"/>
        <end position="974"/>
    </location>
</feature>
<feature type="compositionally biased region" description="Basic and acidic residues" evidence="1">
    <location>
        <begin position="525"/>
        <end position="544"/>
    </location>
</feature>
<feature type="compositionally biased region" description="Basic and acidic residues" evidence="1">
    <location>
        <begin position="934"/>
        <end position="943"/>
    </location>
</feature>
<keyword evidence="3" id="KW-1185">Reference proteome</keyword>
<name>A0A8H3G0P2_9LECA</name>
<feature type="region of interest" description="Disordered" evidence="1">
    <location>
        <begin position="410"/>
        <end position="437"/>
    </location>
</feature>
<feature type="compositionally biased region" description="Polar residues" evidence="1">
    <location>
        <begin position="266"/>
        <end position="307"/>
    </location>
</feature>
<feature type="compositionally biased region" description="Basic and acidic residues" evidence="1">
    <location>
        <begin position="817"/>
        <end position="829"/>
    </location>
</feature>
<feature type="region of interest" description="Disordered" evidence="1">
    <location>
        <begin position="1"/>
        <end position="53"/>
    </location>
</feature>
<feature type="compositionally biased region" description="Basic and acidic residues" evidence="1">
    <location>
        <begin position="981"/>
        <end position="992"/>
    </location>
</feature>
<protein>
    <submittedName>
        <fullName evidence="2">Uncharacterized protein</fullName>
    </submittedName>
</protein>
<feature type="compositionally biased region" description="Low complexity" evidence="1">
    <location>
        <begin position="1138"/>
        <end position="1159"/>
    </location>
</feature>
<feature type="compositionally biased region" description="Polar residues" evidence="1">
    <location>
        <begin position="630"/>
        <end position="657"/>
    </location>
</feature>
<feature type="compositionally biased region" description="Low complexity" evidence="1">
    <location>
        <begin position="1293"/>
        <end position="1305"/>
    </location>
</feature>
<feature type="region of interest" description="Disordered" evidence="1">
    <location>
        <begin position="783"/>
        <end position="1321"/>
    </location>
</feature>
<evidence type="ECO:0000313" key="2">
    <source>
        <dbReference type="EMBL" id="CAF9932639.1"/>
    </source>
</evidence>
<sequence length="1337" mass="145998">MKRFRSRKNSPERGQGTRENSLDPETPALPLPSFPSLRWGAKRKAAPQPKPEINISAALPASEDFRTSLLMPNLSARFSMLREQDDPSSKIGKANDDSVLFPKRASRLDLFKGHGLSEITEVDSLRGSIRPPFASIRTESYVSGGGYDTDDGSVMSRSRPGEGNTMFGGRQKIYKIPVGASGSVKNFGAKDDDELPSGVNMGGKALYESDIATSAFQRLREEERQQERERASLEAMQLSKEQDRDGSPPVAKYNRNRETSSSTNSGPSQPRTSTAATSVASQRSVYYENTGSSSHVLPSSTQPSSAGSDRPFPKTTRRLYRQDLDQHMHEQQTSAMHRLESLNKPRSTTGGPTTRNLQQSRSATGLNDRYQRGGPLYASTGFRAGSPPPSSTPSRMEEFDLGLAPDQAANHLADSGYGRSPPLSPPMSPSHDPSNQDATFLAALEPNDLGKATASGVFNKPKLQYDEQQYKERQIRLYEGRNTPSPQLIRSFSPPALSIDEQTTGRSRNNSLGSTFSRTESVRQPWEHHREDRVLRAVPERESRGSSPLVGEHRTHTAMEQSFLAERSSSEVAESEPEAEPNSPRISSSLKNQSFSHPMPQANPIELEQPLNFDPGPSNLTPPADERAFDSQSHLSESTITQRKSNNDANGMATDSPTLGPEHVPNGLSGLVHAHLRNDSGQSSIYPEDSPRPEGLSVEVRQSIFGHESALNHSREGSKDDSGLHGEYWIKERRGPEQSSIVAPPPLSFAARHILQQATALRDIQQIPKLQQLLANDKAQRVLGGEAPRSSHSRDNSTNWQDQLKAHHARAGSSETQQEREGLANEMAERRRRVQDNLKTYVEDNSRSPSPAPGVRPQEDGSANPRQTFGILKKTSKGSLVGKQERPPKAMKMLGLRPLETGNDASQSLPDMFIGRGQYHDRAMPSGKKPSPSRRPEELRQRSDNGPTFKQRLPNGGRNQENCAQGISSPSSKAGSLYSDPSEKRLESEKESVPLPSVDWNRVNGSNPVTAATGHEPRGVQNAARPADRMVDSMTRNGPPPTGRSQSAMSGRHPTSPTEHSQSAMGGRFRSNSKPVTPSYFEPRAAPPGTPFMINPKQFSRVPPPGTPYMINPKTPSRLPVAHPIRPRAESTATSNDSRPSTSSMASSPSAMIPSQSSPGFAFNRPGNPRKHSVNKQDISEPTFVSCTSSVDTVSLPPGASLSNGMDAPSPTRGPPPPIPVRDSRRKRTQTFLQALSRTEKPLETVSTEPRPSSGEDDPYEERSTFSADDEPTSASKVRQRLRKTSSEGGLNAKAARQAALQAPSPAMPNFEVQGPGMEQHFPYQAQKDVPASAVMF</sequence>
<feature type="region of interest" description="Disordered" evidence="1">
    <location>
        <begin position="144"/>
        <end position="168"/>
    </location>
</feature>
<dbReference type="Proteomes" id="UP000664534">
    <property type="component" value="Unassembled WGS sequence"/>
</dbReference>
<feature type="compositionally biased region" description="Polar residues" evidence="1">
    <location>
        <begin position="1043"/>
        <end position="1076"/>
    </location>
</feature>
<feature type="compositionally biased region" description="Polar residues" evidence="1">
    <location>
        <begin position="344"/>
        <end position="365"/>
    </location>
</feature>
<evidence type="ECO:0000313" key="3">
    <source>
        <dbReference type="Proteomes" id="UP000664534"/>
    </source>
</evidence>
<reference evidence="2" key="1">
    <citation type="submission" date="2021-03" db="EMBL/GenBank/DDBJ databases">
        <authorList>
            <person name="Tagirdzhanova G."/>
        </authorList>
    </citation>
    <scope>NUCLEOTIDE SEQUENCE</scope>
</reference>
<dbReference type="OrthoDB" id="5335210at2759"/>
<comment type="caution">
    <text evidence="2">The sequence shown here is derived from an EMBL/GenBank/DDBJ whole genome shotgun (WGS) entry which is preliminary data.</text>
</comment>
<feature type="compositionally biased region" description="Basic and acidic residues" evidence="1">
    <location>
        <begin position="320"/>
        <end position="330"/>
    </location>
</feature>
<proteinExistence type="predicted"/>